<dbReference type="EMBL" id="JARJFB010000128">
    <property type="protein sequence ID" value="MEA0971394.1"/>
    <property type="molecule type" value="Genomic_DNA"/>
</dbReference>
<evidence type="ECO:0000313" key="3">
    <source>
        <dbReference type="Proteomes" id="UP001291687"/>
    </source>
</evidence>
<feature type="domain" description="Phasin" evidence="1">
    <location>
        <begin position="33"/>
        <end position="128"/>
    </location>
</feature>
<dbReference type="Pfam" id="PF09361">
    <property type="entry name" value="Phasin_2"/>
    <property type="match status" value="1"/>
</dbReference>
<proteinExistence type="predicted"/>
<name>A0ABU5NE13_9RICK</name>
<gene>
    <name evidence="2" type="ORF">Megvenef_01372</name>
</gene>
<dbReference type="NCBIfam" id="TIGR01841">
    <property type="entry name" value="phasin"/>
    <property type="match status" value="1"/>
</dbReference>
<dbReference type="RefSeq" id="WP_322777295.1">
    <property type="nucleotide sequence ID" value="NZ_JARJFB010000128.1"/>
</dbReference>
<evidence type="ECO:0000259" key="1">
    <source>
        <dbReference type="Pfam" id="PF09361"/>
    </source>
</evidence>
<dbReference type="Proteomes" id="UP001291687">
    <property type="component" value="Unassembled WGS sequence"/>
</dbReference>
<reference evidence="2 3" key="1">
    <citation type="submission" date="2023-03" db="EMBL/GenBank/DDBJ databases">
        <title>Host association and intracellularity evolved multiple times independently in the Rickettsiales.</title>
        <authorList>
            <person name="Castelli M."/>
            <person name="Nardi T."/>
            <person name="Gammuto L."/>
            <person name="Bellinzona G."/>
            <person name="Sabaneyeva E."/>
            <person name="Potekhin A."/>
            <person name="Serra V."/>
            <person name="Petroni G."/>
            <person name="Sassera D."/>
        </authorList>
    </citation>
    <scope>NUCLEOTIDE SEQUENCE [LARGE SCALE GENOMIC DNA]</scope>
    <source>
        <strain evidence="2 3">Sr 2-6</strain>
    </source>
</reference>
<organism evidence="2 3">
    <name type="scientific">Candidatus Megaera venefica</name>
    <dbReference type="NCBI Taxonomy" id="2055910"/>
    <lineage>
        <taxon>Bacteria</taxon>
        <taxon>Pseudomonadati</taxon>
        <taxon>Pseudomonadota</taxon>
        <taxon>Alphaproteobacteria</taxon>
        <taxon>Rickettsiales</taxon>
        <taxon>Rickettsiaceae</taxon>
        <taxon>Candidatus Megaera</taxon>
    </lineage>
</organism>
<protein>
    <submittedName>
        <fullName evidence="2">Phasin family protein</fullName>
    </submittedName>
</protein>
<evidence type="ECO:0000313" key="2">
    <source>
        <dbReference type="EMBL" id="MEA0971394.1"/>
    </source>
</evidence>
<accession>A0ABU5NE13</accession>
<dbReference type="InterPro" id="IPR010127">
    <property type="entry name" value="Phasin_subfam-1"/>
</dbReference>
<keyword evidence="3" id="KW-1185">Reference proteome</keyword>
<comment type="caution">
    <text evidence="2">The sequence shown here is derived from an EMBL/GenBank/DDBJ whole genome shotgun (WGS) entry which is preliminary data.</text>
</comment>
<dbReference type="InterPro" id="IPR018968">
    <property type="entry name" value="Phasin"/>
</dbReference>
<sequence>MSNNNPFEFFQSILNQEAFTKSMQGMPNVDLSSFSAAMKNTTEAVSSTNQMVSENMQSIFKRGADALQKNTTEMYNTMKDAISAGDVNQISACQQKYLQSSMDTNFNNAKEVIDMSTKSLIEVLNVMQTGIKENTGKAFAKAKHK</sequence>